<keyword evidence="6 10" id="KW-0653">Protein transport</keyword>
<keyword evidence="5 10" id="KW-0812">Transmembrane</keyword>
<feature type="compositionally biased region" description="Polar residues" evidence="11">
    <location>
        <begin position="118"/>
        <end position="130"/>
    </location>
</feature>
<evidence type="ECO:0000256" key="3">
    <source>
        <dbReference type="ARBA" id="ARBA00022448"/>
    </source>
</evidence>
<comment type="function">
    <text evidence="10">Involved in protein export. Participates in an early event of protein translocation.</text>
</comment>
<keyword evidence="3 10" id="KW-0813">Transport</keyword>
<comment type="similarity">
    <text evidence="2 10">Belongs to the SecG family.</text>
</comment>
<accession>V6LGW7</accession>
<proteinExistence type="inferred from homology"/>
<dbReference type="GO" id="GO:0065002">
    <property type="term" value="P:intracellular protein transmembrane transport"/>
    <property type="evidence" value="ECO:0007669"/>
    <property type="project" value="TreeGrafter"/>
</dbReference>
<dbReference type="AlphaFoldDB" id="V6LGW7"/>
<dbReference type="Pfam" id="PF03840">
    <property type="entry name" value="SecG"/>
    <property type="match status" value="1"/>
</dbReference>
<reference evidence="12 13" key="1">
    <citation type="journal article" date="2013" name="Genome Announc.">
        <title>Draft Genome Sequence of Strain X47-2AL, a Feline Helicobacter pylori Isolate.</title>
        <authorList>
            <person name="Veyrier F.J."/>
            <person name="Ecobichon C."/>
            <person name="Boneca I.G."/>
        </authorList>
    </citation>
    <scope>NUCLEOTIDE SEQUENCE [LARGE SCALE GENOMIC DNA]</scope>
    <source>
        <strain evidence="12 13">X47-2AL</strain>
    </source>
</reference>
<keyword evidence="9 10" id="KW-0472">Membrane</keyword>
<dbReference type="PATRIC" id="fig|1386083.3.peg.1291"/>
<comment type="caution">
    <text evidence="12">The sequence shown here is derived from an EMBL/GenBank/DDBJ whole genome shotgun (WGS) entry which is preliminary data.</text>
</comment>
<keyword evidence="8 10" id="KW-0811">Translocation</keyword>
<keyword evidence="4 10" id="KW-1003">Cell membrane</keyword>
<evidence type="ECO:0000256" key="9">
    <source>
        <dbReference type="ARBA" id="ARBA00023136"/>
    </source>
</evidence>
<dbReference type="NCBIfam" id="TIGR00810">
    <property type="entry name" value="secG"/>
    <property type="match status" value="1"/>
</dbReference>
<evidence type="ECO:0000256" key="10">
    <source>
        <dbReference type="RuleBase" id="RU365087"/>
    </source>
</evidence>
<evidence type="ECO:0000256" key="1">
    <source>
        <dbReference type="ARBA" id="ARBA00004651"/>
    </source>
</evidence>
<comment type="caution">
    <text evidence="10">Lacks conserved residue(s) required for the propagation of feature annotation.</text>
</comment>
<protein>
    <recommendedName>
        <fullName evidence="10">Protein-export membrane protein SecG</fullName>
    </recommendedName>
</protein>
<dbReference type="GO" id="GO:0043952">
    <property type="term" value="P:protein transport by the Sec complex"/>
    <property type="evidence" value="ECO:0007669"/>
    <property type="project" value="TreeGrafter"/>
</dbReference>
<evidence type="ECO:0000256" key="11">
    <source>
        <dbReference type="SAM" id="MobiDB-lite"/>
    </source>
</evidence>
<dbReference type="PRINTS" id="PR01651">
    <property type="entry name" value="SECGEXPORT"/>
</dbReference>
<dbReference type="RefSeq" id="WP_023526898.1">
    <property type="nucleotide sequence ID" value="NZ_AWNG01000027.1"/>
</dbReference>
<gene>
    <name evidence="12" type="ORF">N871_06390</name>
</gene>
<organism evidence="12 13">
    <name type="scientific">Helicobacter pylori X47-2AL</name>
    <dbReference type="NCBI Taxonomy" id="1386083"/>
    <lineage>
        <taxon>Bacteria</taxon>
        <taxon>Pseudomonadati</taxon>
        <taxon>Campylobacterota</taxon>
        <taxon>Epsilonproteobacteria</taxon>
        <taxon>Campylobacterales</taxon>
        <taxon>Helicobacteraceae</taxon>
        <taxon>Helicobacter</taxon>
    </lineage>
</organism>
<dbReference type="EMBL" id="AWNG01000027">
    <property type="protein sequence ID" value="EST40134.1"/>
    <property type="molecule type" value="Genomic_DNA"/>
</dbReference>
<evidence type="ECO:0000313" key="12">
    <source>
        <dbReference type="EMBL" id="EST40134.1"/>
    </source>
</evidence>
<feature type="compositionally biased region" description="Low complexity" evidence="11">
    <location>
        <begin position="172"/>
        <end position="188"/>
    </location>
</feature>
<dbReference type="GO" id="GO:0015450">
    <property type="term" value="F:protein-transporting ATPase activity"/>
    <property type="evidence" value="ECO:0007669"/>
    <property type="project" value="UniProtKB-UniRule"/>
</dbReference>
<dbReference type="InterPro" id="IPR004692">
    <property type="entry name" value="SecG"/>
</dbReference>
<feature type="compositionally biased region" description="Low complexity" evidence="11">
    <location>
        <begin position="97"/>
        <end position="115"/>
    </location>
</feature>
<dbReference type="PANTHER" id="PTHR34182">
    <property type="entry name" value="PROTEIN-EXPORT MEMBRANE PROTEIN SECG"/>
    <property type="match status" value="1"/>
</dbReference>
<dbReference type="GO" id="GO:0005886">
    <property type="term" value="C:plasma membrane"/>
    <property type="evidence" value="ECO:0007669"/>
    <property type="project" value="UniProtKB-SubCell"/>
</dbReference>
<dbReference type="GO" id="GO:0009306">
    <property type="term" value="P:protein secretion"/>
    <property type="evidence" value="ECO:0007669"/>
    <property type="project" value="UniProtKB-UniRule"/>
</dbReference>
<evidence type="ECO:0000313" key="13">
    <source>
        <dbReference type="Proteomes" id="UP000017937"/>
    </source>
</evidence>
<comment type="subcellular location">
    <subcellularLocation>
        <location evidence="1 10">Cell membrane</location>
        <topology evidence="1 10">Multi-pass membrane protein</topology>
    </subcellularLocation>
</comment>
<feature type="region of interest" description="Disordered" evidence="11">
    <location>
        <begin position="93"/>
        <end position="199"/>
    </location>
</feature>
<evidence type="ECO:0000256" key="5">
    <source>
        <dbReference type="ARBA" id="ARBA00022692"/>
    </source>
</evidence>
<feature type="compositionally biased region" description="Basic and acidic residues" evidence="11">
    <location>
        <begin position="146"/>
        <end position="171"/>
    </location>
</feature>
<name>V6LGW7_HELPX</name>
<dbReference type="PANTHER" id="PTHR34182:SF1">
    <property type="entry name" value="PROTEIN-EXPORT MEMBRANE PROTEIN SECG"/>
    <property type="match status" value="1"/>
</dbReference>
<feature type="transmembrane region" description="Helical" evidence="10">
    <location>
        <begin position="51"/>
        <end position="72"/>
    </location>
</feature>
<evidence type="ECO:0000256" key="6">
    <source>
        <dbReference type="ARBA" id="ARBA00022927"/>
    </source>
</evidence>
<evidence type="ECO:0000256" key="2">
    <source>
        <dbReference type="ARBA" id="ARBA00008445"/>
    </source>
</evidence>
<sequence length="199" mass="21493">MTSALLGLQIVLAVLIVVVVLLQKSSSIGLGAYSGSNDSLFGAKGPASFMAKLTMFLGLLFVINTIALGYFYNKEYGKSILDETKTNKDLSPLVPATGTLNPALNPTLNPTLNPLEQAPTNPLMPQQTPNELPKEPAKTPFIESPKQNEKNEKNDAKENGIKGVEKTKESAKTPPTTHQKPKTHATQTNAHTNQKKDEK</sequence>
<evidence type="ECO:0000256" key="7">
    <source>
        <dbReference type="ARBA" id="ARBA00022989"/>
    </source>
</evidence>
<dbReference type="Proteomes" id="UP000017937">
    <property type="component" value="Unassembled WGS sequence"/>
</dbReference>
<keyword evidence="7 10" id="KW-1133">Transmembrane helix</keyword>
<evidence type="ECO:0000256" key="4">
    <source>
        <dbReference type="ARBA" id="ARBA00022475"/>
    </source>
</evidence>
<evidence type="ECO:0000256" key="8">
    <source>
        <dbReference type="ARBA" id="ARBA00023010"/>
    </source>
</evidence>